<keyword evidence="3" id="KW-0732">Signal</keyword>
<evidence type="ECO:0000313" key="5">
    <source>
        <dbReference type="Proteomes" id="UP001153712"/>
    </source>
</evidence>
<feature type="region of interest" description="Disordered" evidence="2">
    <location>
        <begin position="355"/>
        <end position="423"/>
    </location>
</feature>
<dbReference type="EMBL" id="OU900094">
    <property type="protein sequence ID" value="CAG9854575.1"/>
    <property type="molecule type" value="Genomic_DNA"/>
</dbReference>
<keyword evidence="5" id="KW-1185">Reference proteome</keyword>
<dbReference type="AlphaFoldDB" id="A0A9N9TF24"/>
<organism evidence="4 5">
    <name type="scientific">Phyllotreta striolata</name>
    <name type="common">Striped flea beetle</name>
    <name type="synonym">Crioceris striolata</name>
    <dbReference type="NCBI Taxonomy" id="444603"/>
    <lineage>
        <taxon>Eukaryota</taxon>
        <taxon>Metazoa</taxon>
        <taxon>Ecdysozoa</taxon>
        <taxon>Arthropoda</taxon>
        <taxon>Hexapoda</taxon>
        <taxon>Insecta</taxon>
        <taxon>Pterygota</taxon>
        <taxon>Neoptera</taxon>
        <taxon>Endopterygota</taxon>
        <taxon>Coleoptera</taxon>
        <taxon>Polyphaga</taxon>
        <taxon>Cucujiformia</taxon>
        <taxon>Chrysomeloidea</taxon>
        <taxon>Chrysomelidae</taxon>
        <taxon>Galerucinae</taxon>
        <taxon>Alticini</taxon>
        <taxon>Phyllotreta</taxon>
    </lineage>
</organism>
<sequence length="478" mass="53926">MRTALCLIPFLLALQTSLSEDVRLLDLEPPDAQQVIEKQDQSLHYAPKVDSNVPAVRYLGSEPHDVQEDIYQARQYHGQDGLGGYLYGYNIPDIAKTEKKIAGGDLRGAYNYIAQDGQEIKVEYWDDGTGFHQVDNVDKILPKQVEDSPDVKAAKEAFFARWHEEAERNKHPVSANQGPQQSGGYQQTGYNQPSGQYSQQGTTYQRQPNQYQQPGQSGYYQQGSQNQFQQQRPNQYQQGQSQQTGQYQPTGQYQQQSGQYHQQQQPGQYQQSSGQYNQQSGQHHQQPSGQYNQQSGQYNQQPSGQYNQQSGQYHQQQQQQPGQYHQQQPSGQNANVGHGQSENQIDFAGQYSENQNVYSKPGFDTSKPDQYGSQTQTSSSGYSQSARQYQQGGQYQQHSNQAQSSGEYDEKQDEENGPPKGFFYSYDYPVGKIVQVGGIARVGDLKSAYDQNKSNYESQLHSGKASYSGSQSSYSYNH</sequence>
<dbReference type="OrthoDB" id="8188035at2759"/>
<proteinExistence type="predicted"/>
<reference evidence="4" key="1">
    <citation type="submission" date="2022-01" db="EMBL/GenBank/DDBJ databases">
        <authorList>
            <person name="King R."/>
        </authorList>
    </citation>
    <scope>NUCLEOTIDE SEQUENCE</scope>
</reference>
<evidence type="ECO:0000256" key="1">
    <source>
        <dbReference type="PROSITE-ProRule" id="PRU00497"/>
    </source>
</evidence>
<evidence type="ECO:0000256" key="3">
    <source>
        <dbReference type="SAM" id="SignalP"/>
    </source>
</evidence>
<dbReference type="InterPro" id="IPR000618">
    <property type="entry name" value="Insect_cuticle"/>
</dbReference>
<feature type="compositionally biased region" description="Low complexity" evidence="2">
    <location>
        <begin position="370"/>
        <end position="405"/>
    </location>
</feature>
<feature type="compositionally biased region" description="Low complexity" evidence="2">
    <location>
        <begin position="466"/>
        <end position="478"/>
    </location>
</feature>
<feature type="chain" id="PRO_5040362441" evidence="3">
    <location>
        <begin position="20"/>
        <end position="478"/>
    </location>
</feature>
<dbReference type="PROSITE" id="PS51155">
    <property type="entry name" value="CHIT_BIND_RR_2"/>
    <property type="match status" value="1"/>
</dbReference>
<feature type="region of interest" description="Disordered" evidence="2">
    <location>
        <begin position="167"/>
        <end position="340"/>
    </location>
</feature>
<protein>
    <submittedName>
        <fullName evidence="4">Uncharacterized protein</fullName>
    </submittedName>
</protein>
<dbReference type="GO" id="GO:0042302">
    <property type="term" value="F:structural constituent of cuticle"/>
    <property type="evidence" value="ECO:0007669"/>
    <property type="project" value="UniProtKB-UniRule"/>
</dbReference>
<feature type="compositionally biased region" description="Low complexity" evidence="2">
    <location>
        <begin position="204"/>
        <end position="333"/>
    </location>
</feature>
<feature type="region of interest" description="Disordered" evidence="2">
    <location>
        <begin position="454"/>
        <end position="478"/>
    </location>
</feature>
<keyword evidence="1" id="KW-0193">Cuticle</keyword>
<gene>
    <name evidence="4" type="ORF">PHYEVI_LOCUS1037</name>
</gene>
<dbReference type="Proteomes" id="UP001153712">
    <property type="component" value="Chromosome 1"/>
</dbReference>
<evidence type="ECO:0000256" key="2">
    <source>
        <dbReference type="SAM" id="MobiDB-lite"/>
    </source>
</evidence>
<accession>A0A9N9TF24</accession>
<name>A0A9N9TF24_PHYSR</name>
<evidence type="ECO:0000313" key="4">
    <source>
        <dbReference type="EMBL" id="CAG9854575.1"/>
    </source>
</evidence>
<feature type="compositionally biased region" description="Polar residues" evidence="2">
    <location>
        <begin position="174"/>
        <end position="203"/>
    </location>
</feature>
<feature type="signal peptide" evidence="3">
    <location>
        <begin position="1"/>
        <end position="19"/>
    </location>
</feature>